<evidence type="ECO:0000313" key="2">
    <source>
        <dbReference type="EMBL" id="MDJ1175165.1"/>
    </source>
</evidence>
<comment type="caution">
    <text evidence="2">The sequence shown here is derived from an EMBL/GenBank/DDBJ whole genome shotgun (WGS) entry which is preliminary data.</text>
</comment>
<organism evidence="2 3">
    <name type="scientific">Roseofilum capinflatum BLCC-M114</name>
    <dbReference type="NCBI Taxonomy" id="3022440"/>
    <lineage>
        <taxon>Bacteria</taxon>
        <taxon>Bacillati</taxon>
        <taxon>Cyanobacteriota</taxon>
        <taxon>Cyanophyceae</taxon>
        <taxon>Desertifilales</taxon>
        <taxon>Desertifilaceae</taxon>
        <taxon>Roseofilum</taxon>
        <taxon>Roseofilum capinflatum</taxon>
    </lineage>
</organism>
<gene>
    <name evidence="2" type="ORF">PMG25_13775</name>
</gene>
<protein>
    <recommendedName>
        <fullName evidence="1">PIN domain-containing protein</fullName>
    </recommendedName>
</protein>
<dbReference type="Gene3D" id="3.40.50.1010">
    <property type="entry name" value="5'-nuclease"/>
    <property type="match status" value="1"/>
</dbReference>
<accession>A0ABT7B7M7</accession>
<dbReference type="RefSeq" id="WP_283767472.1">
    <property type="nucleotide sequence ID" value="NZ_JAQOSO010000079.1"/>
</dbReference>
<keyword evidence="3" id="KW-1185">Reference proteome</keyword>
<evidence type="ECO:0000313" key="3">
    <source>
        <dbReference type="Proteomes" id="UP001235849"/>
    </source>
</evidence>
<proteinExistence type="predicted"/>
<name>A0ABT7B7M7_9CYAN</name>
<dbReference type="InterPro" id="IPR002716">
    <property type="entry name" value="PIN_dom"/>
</dbReference>
<dbReference type="InterPro" id="IPR029060">
    <property type="entry name" value="PIN-like_dom_sf"/>
</dbReference>
<dbReference type="Pfam" id="PF01850">
    <property type="entry name" value="PIN"/>
    <property type="match status" value="1"/>
</dbReference>
<feature type="domain" description="PIN" evidence="1">
    <location>
        <begin position="3"/>
        <end position="118"/>
    </location>
</feature>
<dbReference type="SUPFAM" id="SSF88723">
    <property type="entry name" value="PIN domain-like"/>
    <property type="match status" value="1"/>
</dbReference>
<dbReference type="Proteomes" id="UP001235849">
    <property type="component" value="Unassembled WGS sequence"/>
</dbReference>
<dbReference type="EMBL" id="JAQOSO010000079">
    <property type="protein sequence ID" value="MDJ1175165.1"/>
    <property type="molecule type" value="Genomic_DNA"/>
</dbReference>
<evidence type="ECO:0000259" key="1">
    <source>
        <dbReference type="Pfam" id="PF01850"/>
    </source>
</evidence>
<sequence length="155" mass="17802">MIVFIDSSILGVLCNPNISSENDKCQKWLYSLLARGSRVVTSYICDYEIRRSLTLALKQDRQINGLENLNDLSNVIEFLEVTNNVLYRAAEIWSEAQLQGQPTAPRQALDIDLIISAHYQILQEEYPGRYVVIATKNIKHLSRFSTARDWKDIKL</sequence>
<reference evidence="2 3" key="1">
    <citation type="submission" date="2023-01" db="EMBL/GenBank/DDBJ databases">
        <title>Novel diversity within Roseofilum (Cyanobacteria; Desertifilaceae) from marine benthic mats with descriptions of four novel species.</title>
        <authorList>
            <person name="Wang Y."/>
            <person name="Berthold D.E."/>
            <person name="Hu J."/>
            <person name="Lefler F.W."/>
            <person name="Laughinghouse H.D. IV."/>
        </authorList>
    </citation>
    <scope>NUCLEOTIDE SEQUENCE [LARGE SCALE GENOMIC DNA]</scope>
    <source>
        <strain evidence="2 3">BLCC-M114</strain>
    </source>
</reference>